<gene>
    <name evidence="1" type="ORF">MNBD_PLANCTO03-1667</name>
</gene>
<proteinExistence type="predicted"/>
<accession>A0A3B1DG39</accession>
<evidence type="ECO:0000313" key="1">
    <source>
        <dbReference type="EMBL" id="VAX41766.1"/>
    </source>
</evidence>
<feature type="non-terminal residue" evidence="1">
    <location>
        <position position="107"/>
    </location>
</feature>
<organism evidence="1">
    <name type="scientific">hydrothermal vent metagenome</name>
    <dbReference type="NCBI Taxonomy" id="652676"/>
    <lineage>
        <taxon>unclassified sequences</taxon>
        <taxon>metagenomes</taxon>
        <taxon>ecological metagenomes</taxon>
    </lineage>
</organism>
<name>A0A3B1DG39_9ZZZZ</name>
<reference evidence="1" key="1">
    <citation type="submission" date="2018-06" db="EMBL/GenBank/DDBJ databases">
        <authorList>
            <person name="Zhirakovskaya E."/>
        </authorList>
    </citation>
    <scope>NUCLEOTIDE SEQUENCE</scope>
</reference>
<protein>
    <submittedName>
        <fullName evidence="1">Uncharacterized protein</fullName>
    </submittedName>
</protein>
<dbReference type="AlphaFoldDB" id="A0A3B1DG39"/>
<dbReference type="EMBL" id="UOGK01000589">
    <property type="protein sequence ID" value="VAX41766.1"/>
    <property type="molecule type" value="Genomic_DNA"/>
</dbReference>
<sequence>MQHAPHTTSRKSILALASLLSACMVGSAAAQILAGDMDDFGNSNDPGDTLVIRPLFAQYLSRAGGNNDAYHGGNPMPFDMDGSGNYDWDFGYTFENLPTLTAGAKLT</sequence>